<dbReference type="SUPFAM" id="SSF48452">
    <property type="entry name" value="TPR-like"/>
    <property type="match status" value="1"/>
</dbReference>
<dbReference type="Gene3D" id="1.25.40.10">
    <property type="entry name" value="Tetratricopeptide repeat domain"/>
    <property type="match status" value="1"/>
</dbReference>
<evidence type="ECO:0000313" key="3">
    <source>
        <dbReference type="Proteomes" id="UP000198243"/>
    </source>
</evidence>
<dbReference type="Proteomes" id="UP000198243">
    <property type="component" value="Chromosome I"/>
</dbReference>
<dbReference type="OrthoDB" id="2493140at2"/>
<keyword evidence="3" id="KW-1185">Reference proteome</keyword>
<proteinExistence type="predicted"/>
<reference evidence="3" key="1">
    <citation type="submission" date="2016-06" db="EMBL/GenBank/DDBJ databases">
        <authorList>
            <person name="Varghese N."/>
            <person name="Submissions Spin"/>
        </authorList>
    </citation>
    <scope>NUCLEOTIDE SEQUENCE [LARGE SCALE GENOMIC DNA]</scope>
    <source>
        <strain evidence="3">DSM 44875</strain>
    </source>
</reference>
<dbReference type="AlphaFoldDB" id="A0A1C4WEK7"/>
<dbReference type="InterPro" id="IPR011990">
    <property type="entry name" value="TPR-like_helical_dom_sf"/>
</dbReference>
<protein>
    <submittedName>
        <fullName evidence="2">Tetratricopeptide repeat-containing protein</fullName>
    </submittedName>
</protein>
<dbReference type="SMART" id="SM00028">
    <property type="entry name" value="TPR"/>
    <property type="match status" value="2"/>
</dbReference>
<dbReference type="Pfam" id="PF14559">
    <property type="entry name" value="TPR_19"/>
    <property type="match status" value="1"/>
</dbReference>
<accession>A0A1C4WEK7</accession>
<sequence>MISISTRLVPLQQVSLRRKDDVPEGRDDHALSATEELALARLALDEGDLHHAAGHLAGALARAPTLPEVHETLALLAAVGGGGLDLFPINHHTFVGAVVARAHLLAAAGRPAEGLDLLAAATGYAPGTEWAGVPWVIAPELAERLDPEHIARILMQVCGALPDPVPRAGRGALAPYLTLARNAVTVRPEHGLLLGAASALARRLGEVTLAIRWATRGVRSQPSKMGEVWLGYAYRSAGRTREALAALGRAVALDPDDLAIYADIAGTLAETGRLDEALEWTERALARDPSFDCAVHTAHRLRHQRDGDLAHLVALADFVRDHPDDSHEHGDLAQCCRGRPWLGQLTPAGGPLVDALRQAVADDDNGLGTAVRLPAAAPPSAVRTATSAAPGLRIEVTGTVEPDPREPRRASTRRLWHYADTLPTPALPAPSAAAVERIRQVAHPAWPHPPAAYDAAVGLAGLDVADLLGLLVHPPAAPANALGRLLAAQDPSVWVRGVQVWACLGLLHHSTDEPWEDSTRRRVLLDLVWGVEDWVTEAALFALVTAAWVDPGVRSDVARVVAERLADAAAVARSRPVPIAVSLAHLALAAPALDPATAALAIELLGDPPPRLPRPRNPLRRLWRRLTARRRP</sequence>
<dbReference type="PROSITE" id="PS50005">
    <property type="entry name" value="TPR"/>
    <property type="match status" value="2"/>
</dbReference>
<organism evidence="2 3">
    <name type="scientific">Micromonospora coriariae</name>
    <dbReference type="NCBI Taxonomy" id="285665"/>
    <lineage>
        <taxon>Bacteria</taxon>
        <taxon>Bacillati</taxon>
        <taxon>Actinomycetota</taxon>
        <taxon>Actinomycetes</taxon>
        <taxon>Micromonosporales</taxon>
        <taxon>Micromonosporaceae</taxon>
        <taxon>Micromonospora</taxon>
    </lineage>
</organism>
<evidence type="ECO:0000256" key="1">
    <source>
        <dbReference type="PROSITE-ProRule" id="PRU00339"/>
    </source>
</evidence>
<feature type="repeat" description="TPR" evidence="1">
    <location>
        <begin position="224"/>
        <end position="257"/>
    </location>
</feature>
<evidence type="ECO:0000313" key="2">
    <source>
        <dbReference type="EMBL" id="SCE94600.1"/>
    </source>
</evidence>
<feature type="repeat" description="TPR" evidence="1">
    <location>
        <begin position="258"/>
        <end position="291"/>
    </location>
</feature>
<gene>
    <name evidence="2" type="ORF">GA0070607_3526</name>
</gene>
<name>A0A1C4WEK7_9ACTN</name>
<dbReference type="EMBL" id="LT607412">
    <property type="protein sequence ID" value="SCE94600.1"/>
    <property type="molecule type" value="Genomic_DNA"/>
</dbReference>
<keyword evidence="1" id="KW-0802">TPR repeat</keyword>
<dbReference type="InterPro" id="IPR019734">
    <property type="entry name" value="TPR_rpt"/>
</dbReference>